<proteinExistence type="inferred from homology"/>
<comment type="cofactor">
    <cofactor evidence="2">
        <name>Co(2+)</name>
        <dbReference type="ChEBI" id="CHEBI:48828"/>
    </cofactor>
</comment>
<dbReference type="EC" id="4.2.3.4" evidence="10"/>
<protein>
    <recommendedName>
        <fullName evidence="10">3-dehydroquinate synthase</fullName>
        <ecNumber evidence="10">4.2.3.4</ecNumber>
    </recommendedName>
</protein>
<comment type="cofactor">
    <cofactor evidence="1">
        <name>NAD(+)</name>
        <dbReference type="ChEBI" id="CHEBI:57540"/>
    </cofactor>
</comment>
<dbReference type="InterPro" id="IPR050071">
    <property type="entry name" value="Dehydroquinate_synthase"/>
</dbReference>
<dbReference type="SUPFAM" id="SSF56796">
    <property type="entry name" value="Dehydroquinate synthase-like"/>
    <property type="match status" value="1"/>
</dbReference>
<comment type="catalytic activity">
    <reaction evidence="6">
        <text>D-glucose 6-phosphate = 2-deoxy-L-scyllo-inosose + phosphate</text>
        <dbReference type="Rhea" id="RHEA:33071"/>
        <dbReference type="ChEBI" id="CHEBI:43474"/>
        <dbReference type="ChEBI" id="CHEBI:61548"/>
        <dbReference type="ChEBI" id="CHEBI:64796"/>
        <dbReference type="EC" id="4.2.3.124"/>
    </reaction>
</comment>
<evidence type="ECO:0000256" key="6">
    <source>
        <dbReference type="ARBA" id="ARBA00035757"/>
    </source>
</evidence>
<comment type="pathway">
    <text evidence="8">Metabolic intermediate biosynthesis; 2-deoxystreptamine biosynthesis; 2-deoxystreptamine from D-glucose 6-phosphate: step 1/4.</text>
</comment>
<feature type="domain" description="3-dehydroquinate synthase N-terminal" evidence="12">
    <location>
        <begin position="86"/>
        <end position="196"/>
    </location>
</feature>
<dbReference type="Pfam" id="PF01761">
    <property type="entry name" value="DHQ_synthase"/>
    <property type="match status" value="1"/>
</dbReference>
<name>A0ABN2Z358_9ACTN</name>
<dbReference type="Pfam" id="PF24621">
    <property type="entry name" value="DHQS_C"/>
    <property type="match status" value="1"/>
</dbReference>
<evidence type="ECO:0000256" key="1">
    <source>
        <dbReference type="ARBA" id="ARBA00001911"/>
    </source>
</evidence>
<dbReference type="RefSeq" id="WP_344462108.1">
    <property type="nucleotide sequence ID" value="NZ_BAAANT010000006.1"/>
</dbReference>
<evidence type="ECO:0000256" key="4">
    <source>
        <dbReference type="ARBA" id="ARBA00023027"/>
    </source>
</evidence>
<keyword evidence="4" id="KW-0520">NAD</keyword>
<dbReference type="PANTHER" id="PTHR43622:SF1">
    <property type="entry name" value="3-DEHYDROQUINATE SYNTHASE"/>
    <property type="match status" value="1"/>
</dbReference>
<evidence type="ECO:0000256" key="8">
    <source>
        <dbReference type="ARBA" id="ARBA00037923"/>
    </source>
</evidence>
<evidence type="ECO:0000256" key="2">
    <source>
        <dbReference type="ARBA" id="ARBA00001941"/>
    </source>
</evidence>
<feature type="domain" description="3-dehydroquinate synthase C-terminal" evidence="13">
    <location>
        <begin position="199"/>
        <end position="328"/>
    </location>
</feature>
<evidence type="ECO:0000256" key="10">
    <source>
        <dbReference type="NCBIfam" id="TIGR01357"/>
    </source>
</evidence>
<evidence type="ECO:0000313" key="14">
    <source>
        <dbReference type="EMBL" id="GAA2136037.1"/>
    </source>
</evidence>
<evidence type="ECO:0000256" key="11">
    <source>
        <dbReference type="SAM" id="MobiDB-lite"/>
    </source>
</evidence>
<keyword evidence="3" id="KW-0479">Metal-binding</keyword>
<dbReference type="Proteomes" id="UP001422759">
    <property type="component" value="Unassembled WGS sequence"/>
</dbReference>
<feature type="region of interest" description="Disordered" evidence="11">
    <location>
        <begin position="379"/>
        <end position="415"/>
    </location>
</feature>
<dbReference type="Gene3D" id="3.40.50.1970">
    <property type="match status" value="1"/>
</dbReference>
<dbReference type="Gene3D" id="1.20.1090.10">
    <property type="entry name" value="Dehydroquinate synthase-like - alpha domain"/>
    <property type="match status" value="1"/>
</dbReference>
<dbReference type="EMBL" id="BAAANT010000006">
    <property type="protein sequence ID" value="GAA2136037.1"/>
    <property type="molecule type" value="Genomic_DNA"/>
</dbReference>
<gene>
    <name evidence="14" type="ORF">GCM10009760_15240</name>
</gene>
<evidence type="ECO:0000256" key="7">
    <source>
        <dbReference type="ARBA" id="ARBA00037594"/>
    </source>
</evidence>
<accession>A0ABN2Z358</accession>
<dbReference type="PANTHER" id="PTHR43622">
    <property type="entry name" value="3-DEHYDROQUINATE SYNTHASE"/>
    <property type="match status" value="1"/>
</dbReference>
<organism evidence="14 15">
    <name type="scientific">Kitasatospora kazusensis</name>
    <dbReference type="NCBI Taxonomy" id="407974"/>
    <lineage>
        <taxon>Bacteria</taxon>
        <taxon>Bacillati</taxon>
        <taxon>Actinomycetota</taxon>
        <taxon>Actinomycetes</taxon>
        <taxon>Kitasatosporales</taxon>
        <taxon>Streptomycetaceae</taxon>
        <taxon>Kitasatospora</taxon>
    </lineage>
</organism>
<comment type="function">
    <text evidence="7">Catalyzes the intramolecular carbocycle formation from D-glucose-6-phosphate to 2-deoxy-scyllo-inosose (DOI).</text>
</comment>
<keyword evidence="15" id="KW-1185">Reference proteome</keyword>
<evidence type="ECO:0000259" key="13">
    <source>
        <dbReference type="Pfam" id="PF24621"/>
    </source>
</evidence>
<reference evidence="14 15" key="1">
    <citation type="journal article" date="2019" name="Int. J. Syst. Evol. Microbiol.">
        <title>The Global Catalogue of Microorganisms (GCM) 10K type strain sequencing project: providing services to taxonomists for standard genome sequencing and annotation.</title>
        <authorList>
            <consortium name="The Broad Institute Genomics Platform"/>
            <consortium name="The Broad Institute Genome Sequencing Center for Infectious Disease"/>
            <person name="Wu L."/>
            <person name="Ma J."/>
        </authorList>
    </citation>
    <scope>NUCLEOTIDE SEQUENCE [LARGE SCALE GENOMIC DNA]</scope>
    <source>
        <strain evidence="14 15">JCM 14560</strain>
    </source>
</reference>
<evidence type="ECO:0000256" key="9">
    <source>
        <dbReference type="ARBA" id="ARBA00038469"/>
    </source>
</evidence>
<evidence type="ECO:0000313" key="15">
    <source>
        <dbReference type="Proteomes" id="UP001422759"/>
    </source>
</evidence>
<dbReference type="CDD" id="cd08195">
    <property type="entry name" value="DHQS"/>
    <property type="match status" value="1"/>
</dbReference>
<evidence type="ECO:0000256" key="5">
    <source>
        <dbReference type="ARBA" id="ARBA00023239"/>
    </source>
</evidence>
<sequence length="415" mass="43593">MTDYVRVSERLTLPRDAGVPIMGSAARCDEYPVHVCRDEPSAVQRLHEEIGGRRVALITDDSVAVLHAGGLAGQLAEAGLEVSMTSFPAGEASKSLKTATDLLDWLAGTELARRDVVVAVGGGVVMDTVGWVASAYMRGVPYINVPTTLLAHVDAALGGKVAVDHSTAKNLIGAFYQPKAVVSNVGYLRTLDVRGLRAGLAEAIKMGVIASPELFRLIELKHADILAADPAVTAELVHGSSVIKCRLIAKDPYEDDLRRPLNFGHTVGHAVETVTGYGPVLHGEAVAFGMACASRIAGRRGLLAPAVRRRIVGLLREVGLPTTLADLPVPVGPAETVAALDKIRKIRDGLIHFVLPVELGETVIADDVSDEEIRASLVAAPDEDAVTPADNGHLGRGRGADDPSDTRNGGADGRA</sequence>
<dbReference type="InterPro" id="IPR056179">
    <property type="entry name" value="DHQS_C"/>
</dbReference>
<evidence type="ECO:0000256" key="3">
    <source>
        <dbReference type="ARBA" id="ARBA00022723"/>
    </source>
</evidence>
<comment type="similarity">
    <text evidence="9">Belongs to the sugar phosphate cyclases superfamily. DOI synthase family.</text>
</comment>
<dbReference type="InterPro" id="IPR030960">
    <property type="entry name" value="DHQS/DOIS_N"/>
</dbReference>
<dbReference type="InterPro" id="IPR016037">
    <property type="entry name" value="DHQ_synth_AroB"/>
</dbReference>
<evidence type="ECO:0000259" key="12">
    <source>
        <dbReference type="Pfam" id="PF01761"/>
    </source>
</evidence>
<comment type="caution">
    <text evidence="14">The sequence shown here is derived from an EMBL/GenBank/DDBJ whole genome shotgun (WGS) entry which is preliminary data.</text>
</comment>
<keyword evidence="5" id="KW-0456">Lyase</keyword>
<dbReference type="NCBIfam" id="TIGR01357">
    <property type="entry name" value="aroB"/>
    <property type="match status" value="1"/>
</dbReference>